<protein>
    <recommendedName>
        <fullName evidence="5">RQC P-site tRNA stabilizing factor</fullName>
        <shortName evidence="5">RqcP</shortName>
    </recommendedName>
    <alternativeName>
        <fullName evidence="5">Ribosome-associated protein quality control protein P</fullName>
    </alternativeName>
</protein>
<organism evidence="7 8">
    <name type="scientific">Desulfitobacterium dehalogenans</name>
    <dbReference type="NCBI Taxonomy" id="36854"/>
    <lineage>
        <taxon>Bacteria</taxon>
        <taxon>Bacillati</taxon>
        <taxon>Bacillota</taxon>
        <taxon>Clostridia</taxon>
        <taxon>Eubacteriales</taxon>
        <taxon>Desulfitobacteriaceae</taxon>
        <taxon>Desulfitobacterium</taxon>
    </lineage>
</organism>
<dbReference type="EMBL" id="DUTF01000332">
    <property type="protein sequence ID" value="HHY28061.1"/>
    <property type="molecule type" value="Genomic_DNA"/>
</dbReference>
<dbReference type="Pfam" id="PF01479">
    <property type="entry name" value="S4"/>
    <property type="match status" value="1"/>
</dbReference>
<evidence type="ECO:0000256" key="4">
    <source>
        <dbReference type="ARBA" id="ARBA00022917"/>
    </source>
</evidence>
<comment type="similarity">
    <text evidence="5">Belongs to the RqcP family.</text>
</comment>
<keyword evidence="1 5" id="KW-0820">tRNA-binding</keyword>
<accession>A0A7C6Z654</accession>
<dbReference type="CDD" id="cd00165">
    <property type="entry name" value="S4"/>
    <property type="match status" value="1"/>
</dbReference>
<dbReference type="PROSITE" id="PS50889">
    <property type="entry name" value="S4"/>
    <property type="match status" value="1"/>
</dbReference>
<evidence type="ECO:0000259" key="6">
    <source>
        <dbReference type="SMART" id="SM00363"/>
    </source>
</evidence>
<dbReference type="InterPro" id="IPR002942">
    <property type="entry name" value="S4_RNA-bd"/>
</dbReference>
<proteinExistence type="inferred from homology"/>
<dbReference type="GO" id="GO:0072344">
    <property type="term" value="P:rescue of stalled ribosome"/>
    <property type="evidence" value="ECO:0007669"/>
    <property type="project" value="UniProtKB-UniRule"/>
</dbReference>
<dbReference type="PIRSF" id="PIRSF038881">
    <property type="entry name" value="RNAbp_HP1423"/>
    <property type="match status" value="1"/>
</dbReference>
<keyword evidence="3 5" id="KW-0694">RNA-binding</keyword>
<evidence type="ECO:0000313" key="7">
    <source>
        <dbReference type="EMBL" id="HHY28061.1"/>
    </source>
</evidence>
<dbReference type="Gene3D" id="3.10.290.10">
    <property type="entry name" value="RNA-binding S4 domain"/>
    <property type="match status" value="1"/>
</dbReference>
<comment type="caution">
    <text evidence="7">The sequence shown here is derived from an EMBL/GenBank/DDBJ whole genome shotgun (WGS) entry which is preliminary data.</text>
</comment>
<sequence>MRIDKYLKVSRLIKRRTVAKDICEGEKIRLNGRIAKPSAEVKPGDIVTLEMARHLLEVRVLSTPNSAKANEAHLLYEVLKDEKRGEQGDI</sequence>
<gene>
    <name evidence="5" type="primary">rqcP</name>
    <name evidence="7" type="ORF">GX523_15200</name>
</gene>
<evidence type="ECO:0000256" key="2">
    <source>
        <dbReference type="ARBA" id="ARBA00022730"/>
    </source>
</evidence>
<reference evidence="7 8" key="1">
    <citation type="journal article" date="2020" name="Biotechnol. Biofuels">
        <title>New insights from the biogas microbiome by comprehensive genome-resolved metagenomics of nearly 1600 species originating from multiple anaerobic digesters.</title>
        <authorList>
            <person name="Campanaro S."/>
            <person name="Treu L."/>
            <person name="Rodriguez-R L.M."/>
            <person name="Kovalovszki A."/>
            <person name="Ziels R.M."/>
            <person name="Maus I."/>
            <person name="Zhu X."/>
            <person name="Kougias P.G."/>
            <person name="Basile A."/>
            <person name="Luo G."/>
            <person name="Schluter A."/>
            <person name="Konstantinidis K.T."/>
            <person name="Angelidaki I."/>
        </authorList>
    </citation>
    <scope>NUCLEOTIDE SEQUENCE [LARGE SCALE GENOMIC DNA]</scope>
    <source>
        <strain evidence="7">AS05jafATM_4</strain>
    </source>
</reference>
<keyword evidence="2 5" id="KW-0699">rRNA-binding</keyword>
<evidence type="ECO:0000256" key="3">
    <source>
        <dbReference type="ARBA" id="ARBA00022884"/>
    </source>
</evidence>
<dbReference type="AlphaFoldDB" id="A0A7C6Z654"/>
<dbReference type="GO" id="GO:0019843">
    <property type="term" value="F:rRNA binding"/>
    <property type="evidence" value="ECO:0007669"/>
    <property type="project" value="UniProtKB-UniRule"/>
</dbReference>
<dbReference type="GO" id="GO:0043023">
    <property type="term" value="F:ribosomal large subunit binding"/>
    <property type="evidence" value="ECO:0007669"/>
    <property type="project" value="UniProtKB-UniRule"/>
</dbReference>
<name>A0A7C6Z654_9FIRM</name>
<feature type="domain" description="RNA-binding S4" evidence="6">
    <location>
        <begin position="1"/>
        <end position="63"/>
    </location>
</feature>
<dbReference type="HAMAP" id="MF_00871">
    <property type="entry name" value="RqcP"/>
    <property type="match status" value="1"/>
</dbReference>
<dbReference type="Proteomes" id="UP000553059">
    <property type="component" value="Unassembled WGS sequence"/>
</dbReference>
<evidence type="ECO:0000313" key="8">
    <source>
        <dbReference type="Proteomes" id="UP000553059"/>
    </source>
</evidence>
<comment type="function">
    <text evidence="5">Key component of the ribosome quality control system (RQC), a ribosome-associated complex that mediates the extraction of incompletely synthesized nascent chains from stalled ribosomes and their subsequent degradation. RqcH recruits Ala-charged tRNA, and with RqcP directs the elongation of stalled nascent chains on 50S ribosomal subunits, leading to non-templated C-terminal alanine extensions (Ala tail). The Ala tail promotes nascent chain degradation. RqcP is associated with the translocation-like movement of the peptidyl-tRNA from the A-site into the P-site.</text>
</comment>
<dbReference type="GO" id="GO:0000049">
    <property type="term" value="F:tRNA binding"/>
    <property type="evidence" value="ECO:0007669"/>
    <property type="project" value="UniProtKB-UniRule"/>
</dbReference>
<comment type="subunit">
    <text evidence="5">Associates with stalled 50S ribosomal subunits. Binds to RqcH, 23S rRNA and the P-site tRNA. Does not require RqcH for association with 50S subunits.</text>
</comment>
<dbReference type="InterPro" id="IPR025490">
    <property type="entry name" value="RqcP"/>
</dbReference>
<dbReference type="SUPFAM" id="SSF55174">
    <property type="entry name" value="Alpha-L RNA-binding motif"/>
    <property type="match status" value="1"/>
</dbReference>
<dbReference type="SMART" id="SM00363">
    <property type="entry name" value="S4"/>
    <property type="match status" value="1"/>
</dbReference>
<evidence type="ECO:0000256" key="5">
    <source>
        <dbReference type="HAMAP-Rule" id="MF_00871"/>
    </source>
</evidence>
<evidence type="ECO:0000256" key="1">
    <source>
        <dbReference type="ARBA" id="ARBA00022555"/>
    </source>
</evidence>
<dbReference type="InterPro" id="IPR036986">
    <property type="entry name" value="S4_RNA-bd_sf"/>
</dbReference>
<keyword evidence="4 5" id="KW-0648">Protein biosynthesis</keyword>